<sequence>MKNLRIVFMGTPDFAVATLKTLVENHYNVVGVITAPDKPAGRGQKLSESAVKQYATSQNLTILQPTNLKNEAFLEALKSLNANLQIVVAFRMLPEAVWNMPEYGTFNLHASLLPNYRGAAPINWAIINGETKTGVSTFFIDDKIDTGDMILQEEITIDSEENAGSLHDKLMDIGSQLVLKTVALIEKGHPKTVPQKDHANIKTAYKLDRDNCKINWNSSLDTIYNHIRGLSPYPAAWCTLVNGNDTLDVKIYKAENEVDNHSKSIGSIMSTKNELKVAVANGYIIITEIKLPGKRTMDIKSLLNGYKFEGDAKML</sequence>
<dbReference type="NCBIfam" id="TIGR00460">
    <property type="entry name" value="fmt"/>
    <property type="match status" value="1"/>
</dbReference>
<comment type="catalytic activity">
    <reaction evidence="5">
        <text>L-methionyl-tRNA(fMet) + (6R)-10-formyltetrahydrofolate = N-formyl-L-methionyl-tRNA(fMet) + (6S)-5,6,7,8-tetrahydrofolate + H(+)</text>
        <dbReference type="Rhea" id="RHEA:24380"/>
        <dbReference type="Rhea" id="RHEA-COMP:9952"/>
        <dbReference type="Rhea" id="RHEA-COMP:9953"/>
        <dbReference type="ChEBI" id="CHEBI:15378"/>
        <dbReference type="ChEBI" id="CHEBI:57453"/>
        <dbReference type="ChEBI" id="CHEBI:78530"/>
        <dbReference type="ChEBI" id="CHEBI:78844"/>
        <dbReference type="ChEBI" id="CHEBI:195366"/>
        <dbReference type="EC" id="2.1.2.9"/>
    </reaction>
</comment>
<dbReference type="RefSeq" id="WP_106660526.1">
    <property type="nucleotide sequence ID" value="NZ_PJEO01000051.1"/>
</dbReference>
<dbReference type="Pfam" id="PF02911">
    <property type="entry name" value="Formyl_trans_C"/>
    <property type="match status" value="1"/>
</dbReference>
<dbReference type="PANTHER" id="PTHR11138">
    <property type="entry name" value="METHIONYL-TRNA FORMYLTRANSFERASE"/>
    <property type="match status" value="1"/>
</dbReference>
<dbReference type="GO" id="GO:0005829">
    <property type="term" value="C:cytosol"/>
    <property type="evidence" value="ECO:0007669"/>
    <property type="project" value="TreeGrafter"/>
</dbReference>
<evidence type="ECO:0000259" key="7">
    <source>
        <dbReference type="Pfam" id="PF02911"/>
    </source>
</evidence>
<dbReference type="InterPro" id="IPR044135">
    <property type="entry name" value="Met-tRNA-FMT_C"/>
</dbReference>
<evidence type="ECO:0000256" key="3">
    <source>
        <dbReference type="ARBA" id="ARBA00022679"/>
    </source>
</evidence>
<dbReference type="GO" id="GO:0004479">
    <property type="term" value="F:methionyl-tRNA formyltransferase activity"/>
    <property type="evidence" value="ECO:0007669"/>
    <property type="project" value="UniProtKB-UniRule"/>
</dbReference>
<dbReference type="HAMAP" id="MF_00182">
    <property type="entry name" value="Formyl_trans"/>
    <property type="match status" value="1"/>
</dbReference>
<accession>A0A2N3HH76</accession>
<evidence type="ECO:0000313" key="8">
    <source>
        <dbReference type="EMBL" id="PKQ44242.1"/>
    </source>
</evidence>
<dbReference type="SUPFAM" id="SSF53328">
    <property type="entry name" value="Formyltransferase"/>
    <property type="match status" value="1"/>
</dbReference>
<comment type="function">
    <text evidence="5">Attaches a formyl group to the free amino group of methionyl-tRNA(fMet). The formyl group appears to play a dual role in the initiator identity of N-formylmethionyl-tRNA by promoting its recognition by IF2 and preventing the misappropriation of this tRNA by the elongation apparatus.</text>
</comment>
<dbReference type="InterPro" id="IPR011034">
    <property type="entry name" value="Formyl_transferase-like_C_sf"/>
</dbReference>
<evidence type="ECO:0000256" key="5">
    <source>
        <dbReference type="HAMAP-Rule" id="MF_00182"/>
    </source>
</evidence>
<dbReference type="InterPro" id="IPR005793">
    <property type="entry name" value="Formyl_trans_C"/>
</dbReference>
<dbReference type="Pfam" id="PF00551">
    <property type="entry name" value="Formyl_trans_N"/>
    <property type="match status" value="1"/>
</dbReference>
<dbReference type="InterPro" id="IPR002376">
    <property type="entry name" value="Formyl_transf_N"/>
</dbReference>
<organism evidence="8 9">
    <name type="scientific">Confluentibacter flavum</name>
    <dbReference type="NCBI Taxonomy" id="1909700"/>
    <lineage>
        <taxon>Bacteria</taxon>
        <taxon>Pseudomonadati</taxon>
        <taxon>Bacteroidota</taxon>
        <taxon>Flavobacteriia</taxon>
        <taxon>Flavobacteriales</taxon>
        <taxon>Flavobacteriaceae</taxon>
        <taxon>Confluentibacter</taxon>
    </lineage>
</organism>
<gene>
    <name evidence="5" type="primary">fmt</name>
    <name evidence="8" type="ORF">CSW08_14170</name>
</gene>
<dbReference type="Gene3D" id="3.40.50.12230">
    <property type="match status" value="1"/>
</dbReference>
<dbReference type="InterPro" id="IPR005794">
    <property type="entry name" value="Fmt"/>
</dbReference>
<name>A0A2N3HH76_9FLAO</name>
<comment type="caution">
    <text evidence="8">The sequence shown here is derived from an EMBL/GenBank/DDBJ whole genome shotgun (WGS) entry which is preliminary data.</text>
</comment>
<dbReference type="EC" id="2.1.2.9" evidence="2 5"/>
<evidence type="ECO:0000259" key="6">
    <source>
        <dbReference type="Pfam" id="PF00551"/>
    </source>
</evidence>
<proteinExistence type="inferred from homology"/>
<dbReference type="SUPFAM" id="SSF50486">
    <property type="entry name" value="FMT C-terminal domain-like"/>
    <property type="match status" value="1"/>
</dbReference>
<reference evidence="8 9" key="1">
    <citation type="submission" date="2017-12" db="EMBL/GenBank/DDBJ databases">
        <title>Confluentibacter flavum sp. nov., isolated from the saline lake.</title>
        <authorList>
            <person name="Yu L."/>
        </authorList>
    </citation>
    <scope>NUCLEOTIDE SEQUENCE [LARGE SCALE GENOMIC DNA]</scope>
    <source>
        <strain evidence="8 9">3B</strain>
    </source>
</reference>
<protein>
    <recommendedName>
        <fullName evidence="2 5">Methionyl-tRNA formyltransferase</fullName>
        <ecNumber evidence="2 5">2.1.2.9</ecNumber>
    </recommendedName>
</protein>
<feature type="binding site" evidence="5">
    <location>
        <begin position="111"/>
        <end position="114"/>
    </location>
    <ligand>
        <name>(6S)-5,6,7,8-tetrahydrofolate</name>
        <dbReference type="ChEBI" id="CHEBI:57453"/>
    </ligand>
</feature>
<dbReference type="AlphaFoldDB" id="A0A2N3HH76"/>
<feature type="domain" description="Formyl transferase N-terminal" evidence="6">
    <location>
        <begin position="5"/>
        <end position="181"/>
    </location>
</feature>
<dbReference type="CDD" id="cd08704">
    <property type="entry name" value="Met_tRNA_FMT_C"/>
    <property type="match status" value="1"/>
</dbReference>
<dbReference type="Proteomes" id="UP000233435">
    <property type="component" value="Unassembled WGS sequence"/>
</dbReference>
<dbReference type="InterPro" id="IPR036477">
    <property type="entry name" value="Formyl_transf_N_sf"/>
</dbReference>
<keyword evidence="4 5" id="KW-0648">Protein biosynthesis</keyword>
<evidence type="ECO:0000256" key="1">
    <source>
        <dbReference type="ARBA" id="ARBA00010699"/>
    </source>
</evidence>
<evidence type="ECO:0000313" key="9">
    <source>
        <dbReference type="Proteomes" id="UP000233435"/>
    </source>
</evidence>
<dbReference type="PANTHER" id="PTHR11138:SF5">
    <property type="entry name" value="METHIONYL-TRNA FORMYLTRANSFERASE, MITOCHONDRIAL"/>
    <property type="match status" value="1"/>
</dbReference>
<evidence type="ECO:0000256" key="4">
    <source>
        <dbReference type="ARBA" id="ARBA00022917"/>
    </source>
</evidence>
<feature type="domain" description="Formyl transferase C-terminal" evidence="7">
    <location>
        <begin position="206"/>
        <end position="306"/>
    </location>
</feature>
<dbReference type="CDD" id="cd08646">
    <property type="entry name" value="FMT_core_Met-tRNA-FMT_N"/>
    <property type="match status" value="1"/>
</dbReference>
<keyword evidence="3 5" id="KW-0808">Transferase</keyword>
<dbReference type="InterPro" id="IPR041711">
    <property type="entry name" value="Met-tRNA-FMT_N"/>
</dbReference>
<dbReference type="EMBL" id="PJEO01000051">
    <property type="protein sequence ID" value="PKQ44242.1"/>
    <property type="molecule type" value="Genomic_DNA"/>
</dbReference>
<evidence type="ECO:0000256" key="2">
    <source>
        <dbReference type="ARBA" id="ARBA00012261"/>
    </source>
</evidence>
<comment type="similarity">
    <text evidence="1 5">Belongs to the Fmt family.</text>
</comment>
<keyword evidence="9" id="KW-1185">Reference proteome</keyword>
<dbReference type="OrthoDB" id="9802815at2"/>